<dbReference type="OrthoDB" id="183043at2"/>
<dbReference type="GO" id="GO:0030701">
    <property type="term" value="F:NAD+-dinitrogen-reductase ADP-D-ribosyltransferase activity"/>
    <property type="evidence" value="ECO:0007669"/>
    <property type="project" value="InterPro"/>
</dbReference>
<dbReference type="EMBL" id="QPJY01000002">
    <property type="protein sequence ID" value="RCX31999.1"/>
    <property type="molecule type" value="Genomic_DNA"/>
</dbReference>
<keyword evidence="1" id="KW-0808">Transferase</keyword>
<comment type="caution">
    <text evidence="1">The sequence shown here is derived from an EMBL/GenBank/DDBJ whole genome shotgun (WGS) entry which is preliminary data.</text>
</comment>
<dbReference type="AlphaFoldDB" id="A0A369CDL1"/>
<name>A0A369CDL1_9GAMM</name>
<organism evidence="1 2">
    <name type="scientific">Thioalbus denitrificans</name>
    <dbReference type="NCBI Taxonomy" id="547122"/>
    <lineage>
        <taxon>Bacteria</taxon>
        <taxon>Pseudomonadati</taxon>
        <taxon>Pseudomonadota</taxon>
        <taxon>Gammaproteobacteria</taxon>
        <taxon>Chromatiales</taxon>
        <taxon>Ectothiorhodospiraceae</taxon>
        <taxon>Thioalbus</taxon>
    </lineage>
</organism>
<dbReference type="RefSeq" id="WP_114278825.1">
    <property type="nucleotide sequence ID" value="NZ_QPJY01000002.1"/>
</dbReference>
<evidence type="ECO:0000313" key="1">
    <source>
        <dbReference type="EMBL" id="RCX31999.1"/>
    </source>
</evidence>
<keyword evidence="2" id="KW-1185">Reference proteome</keyword>
<dbReference type="Proteomes" id="UP000252707">
    <property type="component" value="Unassembled WGS sequence"/>
</dbReference>
<accession>A0A369CDL1</accession>
<dbReference type="GO" id="GO:0009399">
    <property type="term" value="P:nitrogen fixation"/>
    <property type="evidence" value="ECO:0007669"/>
    <property type="project" value="InterPro"/>
</dbReference>
<evidence type="ECO:0000313" key="2">
    <source>
        <dbReference type="Proteomes" id="UP000252707"/>
    </source>
</evidence>
<protein>
    <submittedName>
        <fullName evidence="1">NAD+--dinitrogen-reductase ADP-D-ribosyltransferase</fullName>
    </submittedName>
</protein>
<gene>
    <name evidence="1" type="ORF">DFQ59_102349</name>
</gene>
<dbReference type="Pfam" id="PF07357">
    <property type="entry name" value="DRAT"/>
    <property type="match status" value="1"/>
</dbReference>
<reference evidence="1 2" key="1">
    <citation type="submission" date="2018-07" db="EMBL/GenBank/DDBJ databases">
        <title>Genomic Encyclopedia of Type Strains, Phase IV (KMG-IV): sequencing the most valuable type-strain genomes for metagenomic binning, comparative biology and taxonomic classification.</title>
        <authorList>
            <person name="Goeker M."/>
        </authorList>
    </citation>
    <scope>NUCLEOTIDE SEQUENCE [LARGE SCALE GENOMIC DNA]</scope>
    <source>
        <strain evidence="1 2">DSM 26407</strain>
    </source>
</reference>
<sequence>MDDHKTDNVPTVPAYARVPFNRCNLPAVILGSLTYQRHPVPLVLDGVAALHHRFFEQLDTIDDAGHRATHFMAHMSAHFSLEHPEEAGFVSGRGGKGRTRADYLRQVRGWSFDANGREGAVLKAWVTSRFGLLPRFHREPLGDYADNAYAAFLEEMCRGLYGTNALEAQLDLLYSYCQYELARRYPGETHLVLYRGVNRVGEHEVLGRQRDGGLRVLFNNLNSFTRVRERADEFGDYILTVAVPLAKIFFFTQLLPGRLRGEEEYVAIGGVYEVALTTH</sequence>
<proteinExistence type="predicted"/>
<dbReference type="InterPro" id="IPR009953">
    <property type="entry name" value="DRA_trans"/>
</dbReference>